<dbReference type="AlphaFoldDB" id="A0A165KRP4"/>
<organism evidence="6 7">
    <name type="scientific">Exidia glandulosa HHB12029</name>
    <dbReference type="NCBI Taxonomy" id="1314781"/>
    <lineage>
        <taxon>Eukaryota</taxon>
        <taxon>Fungi</taxon>
        <taxon>Dikarya</taxon>
        <taxon>Basidiomycota</taxon>
        <taxon>Agaricomycotina</taxon>
        <taxon>Agaricomycetes</taxon>
        <taxon>Auriculariales</taxon>
        <taxon>Exidiaceae</taxon>
        <taxon>Exidia</taxon>
    </lineage>
</organism>
<protein>
    <recommendedName>
        <fullName evidence="5">MYND-type domain-containing protein</fullName>
    </recommendedName>
</protein>
<dbReference type="OrthoDB" id="630895at2759"/>
<evidence type="ECO:0000256" key="3">
    <source>
        <dbReference type="ARBA" id="ARBA00022833"/>
    </source>
</evidence>
<keyword evidence="7" id="KW-1185">Reference proteome</keyword>
<gene>
    <name evidence="6" type="ORF">EXIGLDRAFT_403508</name>
</gene>
<dbReference type="InterPro" id="IPR051531">
    <property type="entry name" value="N-acetyltransferase"/>
</dbReference>
<sequence>MMRFETPRLVVRSVKPADAAWTYSIKGDPRVNKYQFYGQPKSKAEAAFNFAHGYIRDRILLFDDRPDERHRYVFAITPKASEIPTPASNAIPRESGLPPFPPLPHENDIYIGNVAFELLPLAAVLSGRTGGTPRGPGVLCIPSDKPFVWPDIESAPARAELDQWAALLFYELAPQYWGQGLMLEAILSIADFAFYELGVGHLALDPQVANASSIAIARKLPDMEYASTHTKMGPDFKQHVFVLSRADYVKRFGPPGEALRAAGKRCCAWCYNTRAHVRGEGEMCQCGKRWYCGIECRAADWEADGGHGRCGRR</sequence>
<proteinExistence type="predicted"/>
<dbReference type="PANTHER" id="PTHR43792">
    <property type="entry name" value="GNAT FAMILY, PUTATIVE (AFU_ORTHOLOGUE AFUA_3G00765)-RELATED-RELATED"/>
    <property type="match status" value="1"/>
</dbReference>
<dbReference type="InParanoid" id="A0A165KRP4"/>
<dbReference type="EMBL" id="KV425938">
    <property type="protein sequence ID" value="KZV96765.1"/>
    <property type="molecule type" value="Genomic_DNA"/>
</dbReference>
<evidence type="ECO:0000256" key="4">
    <source>
        <dbReference type="PROSITE-ProRule" id="PRU00134"/>
    </source>
</evidence>
<dbReference type="Pfam" id="PF13302">
    <property type="entry name" value="Acetyltransf_3"/>
    <property type="match status" value="1"/>
</dbReference>
<reference evidence="6 7" key="1">
    <citation type="journal article" date="2016" name="Mol. Biol. Evol.">
        <title>Comparative Genomics of Early-Diverging Mushroom-Forming Fungi Provides Insights into the Origins of Lignocellulose Decay Capabilities.</title>
        <authorList>
            <person name="Nagy L.G."/>
            <person name="Riley R."/>
            <person name="Tritt A."/>
            <person name="Adam C."/>
            <person name="Daum C."/>
            <person name="Floudas D."/>
            <person name="Sun H."/>
            <person name="Yadav J.S."/>
            <person name="Pangilinan J."/>
            <person name="Larsson K.H."/>
            <person name="Matsuura K."/>
            <person name="Barry K."/>
            <person name="Labutti K."/>
            <person name="Kuo R."/>
            <person name="Ohm R.A."/>
            <person name="Bhattacharya S.S."/>
            <person name="Shirouzu T."/>
            <person name="Yoshinaga Y."/>
            <person name="Martin F.M."/>
            <person name="Grigoriev I.V."/>
            <person name="Hibbett D.S."/>
        </authorList>
    </citation>
    <scope>NUCLEOTIDE SEQUENCE [LARGE SCALE GENOMIC DNA]</scope>
    <source>
        <strain evidence="6 7">HHB12029</strain>
    </source>
</reference>
<dbReference type="InterPro" id="IPR000182">
    <property type="entry name" value="GNAT_dom"/>
</dbReference>
<dbReference type="PANTHER" id="PTHR43792:SF15">
    <property type="entry name" value="MYND-TYPE DOMAIN-CONTAINING PROTEIN"/>
    <property type="match status" value="1"/>
</dbReference>
<dbReference type="InterPro" id="IPR002893">
    <property type="entry name" value="Znf_MYND"/>
</dbReference>
<evidence type="ECO:0000313" key="7">
    <source>
        <dbReference type="Proteomes" id="UP000077266"/>
    </source>
</evidence>
<evidence type="ECO:0000256" key="1">
    <source>
        <dbReference type="ARBA" id="ARBA00022723"/>
    </source>
</evidence>
<dbReference type="STRING" id="1314781.A0A165KRP4"/>
<dbReference type="SUPFAM" id="SSF55729">
    <property type="entry name" value="Acyl-CoA N-acyltransferases (Nat)"/>
    <property type="match status" value="1"/>
</dbReference>
<evidence type="ECO:0000259" key="5">
    <source>
        <dbReference type="PROSITE" id="PS50865"/>
    </source>
</evidence>
<evidence type="ECO:0000256" key="2">
    <source>
        <dbReference type="ARBA" id="ARBA00022771"/>
    </source>
</evidence>
<name>A0A165KRP4_EXIGL</name>
<keyword evidence="3" id="KW-0862">Zinc</keyword>
<evidence type="ECO:0000313" key="6">
    <source>
        <dbReference type="EMBL" id="KZV96765.1"/>
    </source>
</evidence>
<accession>A0A165KRP4</accession>
<dbReference type="Gene3D" id="3.40.630.30">
    <property type="match status" value="1"/>
</dbReference>
<dbReference type="GO" id="GO:0016747">
    <property type="term" value="F:acyltransferase activity, transferring groups other than amino-acyl groups"/>
    <property type="evidence" value="ECO:0007669"/>
    <property type="project" value="InterPro"/>
</dbReference>
<dbReference type="InterPro" id="IPR016181">
    <property type="entry name" value="Acyl_CoA_acyltransferase"/>
</dbReference>
<dbReference type="Proteomes" id="UP000077266">
    <property type="component" value="Unassembled WGS sequence"/>
</dbReference>
<keyword evidence="1" id="KW-0479">Metal-binding</keyword>
<keyword evidence="2 4" id="KW-0863">Zinc-finger</keyword>
<dbReference type="PROSITE" id="PS50865">
    <property type="entry name" value="ZF_MYND_2"/>
    <property type="match status" value="1"/>
</dbReference>
<dbReference type="GO" id="GO:0008270">
    <property type="term" value="F:zinc ion binding"/>
    <property type="evidence" value="ECO:0007669"/>
    <property type="project" value="UniProtKB-KW"/>
</dbReference>
<feature type="domain" description="MYND-type" evidence="5">
    <location>
        <begin position="267"/>
        <end position="310"/>
    </location>
</feature>